<protein>
    <recommendedName>
        <fullName evidence="3">Mandelate racemase</fullName>
    </recommendedName>
</protein>
<dbReference type="SUPFAM" id="SSF51604">
    <property type="entry name" value="Enolase C-terminal domain-like"/>
    <property type="match status" value="1"/>
</dbReference>
<evidence type="ECO:0000313" key="2">
    <source>
        <dbReference type="Proteomes" id="UP001174908"/>
    </source>
</evidence>
<gene>
    <name evidence="1" type="ORF">QTH91_05485</name>
</gene>
<reference evidence="1" key="1">
    <citation type="submission" date="2023-06" db="EMBL/GenBank/DDBJ databases">
        <authorList>
            <person name="Jiang Y."/>
            <person name="Liu Q."/>
        </authorList>
    </citation>
    <scope>NUCLEOTIDE SEQUENCE</scope>
    <source>
        <strain evidence="1">CGMCC 1.12089</strain>
    </source>
</reference>
<name>A0ABT7N7R4_9BURK</name>
<evidence type="ECO:0000313" key="1">
    <source>
        <dbReference type="EMBL" id="MDM0043925.1"/>
    </source>
</evidence>
<dbReference type="Gene3D" id="3.20.20.120">
    <property type="entry name" value="Enolase-like C-terminal domain"/>
    <property type="match status" value="1"/>
</dbReference>
<proteinExistence type="predicted"/>
<comment type="caution">
    <text evidence="1">The sequence shown here is derived from an EMBL/GenBank/DDBJ whole genome shotgun (WGS) entry which is preliminary data.</text>
</comment>
<dbReference type="Proteomes" id="UP001174908">
    <property type="component" value="Unassembled WGS sequence"/>
</dbReference>
<dbReference type="EMBL" id="JASZYV010000001">
    <property type="protein sequence ID" value="MDM0043925.1"/>
    <property type="molecule type" value="Genomic_DNA"/>
</dbReference>
<sequence length="458" mass="49238">MSNPNACAVRVVAIERFERPVTLRLPFRFGAATVTHCPQAFVRARIEIKGKPYFGAAAELMVPKWFDKRPAFTHEQNFEQLREALRIAAQAYTDADEGTPFLVSQTAGAAAIEIGVSRGLPRLAAQFGTALLDKAVADAALQAAGLSWVDGVSAGVLGDPYHTRLSWQKPASVALRHTVGMADMLGDEDPASWADLPRDGLPVTLSQAVAHYGLRWFKLKLGGQTESDLERLTRIAAVLDAQAGDYRATLDGNESFADPDRLAAFWNAARSHAPLSKLMPRVLLLEQPLPRAQALEHSIGGLGIDVPVILDESDDANDVLERGIALGYRGISSKACKGIYRSMHSALRIAADPARLLLSGEDLTCQAGLAVQQDTLLAASLGVTHIERNGHHYVDGFGIAPDSEAAAFAQALPDFYESTSGRPRLAVRQGHLQLGALMSQTGFGAPVQPDWSQLQSLL</sequence>
<evidence type="ECO:0008006" key="3">
    <source>
        <dbReference type="Google" id="ProtNLM"/>
    </source>
</evidence>
<accession>A0ABT7N7R4</accession>
<dbReference type="InterPro" id="IPR036849">
    <property type="entry name" value="Enolase-like_C_sf"/>
</dbReference>
<organism evidence="1 2">
    <name type="scientific">Variovorax dokdonensis</name>
    <dbReference type="NCBI Taxonomy" id="344883"/>
    <lineage>
        <taxon>Bacteria</taxon>
        <taxon>Pseudomonadati</taxon>
        <taxon>Pseudomonadota</taxon>
        <taxon>Betaproteobacteria</taxon>
        <taxon>Burkholderiales</taxon>
        <taxon>Comamonadaceae</taxon>
        <taxon>Variovorax</taxon>
    </lineage>
</organism>
<keyword evidence="2" id="KW-1185">Reference proteome</keyword>
<dbReference type="RefSeq" id="WP_286658997.1">
    <property type="nucleotide sequence ID" value="NZ_JASZYV010000001.1"/>
</dbReference>